<evidence type="ECO:0000256" key="1">
    <source>
        <dbReference type="SAM" id="MobiDB-lite"/>
    </source>
</evidence>
<reference evidence="2 3" key="1">
    <citation type="journal article" date="2016" name="Mol. Biol. Evol.">
        <title>Comparative Genomics of Early-Diverging Mushroom-Forming Fungi Provides Insights into the Origins of Lignocellulose Decay Capabilities.</title>
        <authorList>
            <person name="Nagy L.G."/>
            <person name="Riley R."/>
            <person name="Tritt A."/>
            <person name="Adam C."/>
            <person name="Daum C."/>
            <person name="Floudas D."/>
            <person name="Sun H."/>
            <person name="Yadav J.S."/>
            <person name="Pangilinan J."/>
            <person name="Larsson K.H."/>
            <person name="Matsuura K."/>
            <person name="Barry K."/>
            <person name="Labutti K."/>
            <person name="Kuo R."/>
            <person name="Ohm R.A."/>
            <person name="Bhattacharya S.S."/>
            <person name="Shirouzu T."/>
            <person name="Yoshinaga Y."/>
            <person name="Martin F.M."/>
            <person name="Grigoriev I.V."/>
            <person name="Hibbett D.S."/>
        </authorList>
    </citation>
    <scope>NUCLEOTIDE SEQUENCE [LARGE SCALE GENOMIC DNA]</scope>
    <source>
        <strain evidence="2 3">HHB9708</strain>
    </source>
</reference>
<dbReference type="OrthoDB" id="2803716at2759"/>
<gene>
    <name evidence="2" type="ORF">SISNIDRAFT_464707</name>
</gene>
<dbReference type="EMBL" id="KV419402">
    <property type="protein sequence ID" value="KZS95033.1"/>
    <property type="molecule type" value="Genomic_DNA"/>
</dbReference>
<name>A0A164WGT3_9AGAM</name>
<evidence type="ECO:0000313" key="2">
    <source>
        <dbReference type="EMBL" id="KZS95033.1"/>
    </source>
</evidence>
<proteinExistence type="predicted"/>
<feature type="compositionally biased region" description="Basic and acidic residues" evidence="1">
    <location>
        <begin position="200"/>
        <end position="209"/>
    </location>
</feature>
<feature type="region of interest" description="Disordered" evidence="1">
    <location>
        <begin position="626"/>
        <end position="645"/>
    </location>
</feature>
<dbReference type="AlphaFoldDB" id="A0A164WGT3"/>
<feature type="region of interest" description="Disordered" evidence="1">
    <location>
        <begin position="199"/>
        <end position="232"/>
    </location>
</feature>
<accession>A0A164WGT3</accession>
<evidence type="ECO:0000313" key="3">
    <source>
        <dbReference type="Proteomes" id="UP000076722"/>
    </source>
</evidence>
<protein>
    <submittedName>
        <fullName evidence="2">Uncharacterized protein</fullName>
    </submittedName>
</protein>
<organism evidence="2 3">
    <name type="scientific">Sistotremastrum niveocremeum HHB9708</name>
    <dbReference type="NCBI Taxonomy" id="1314777"/>
    <lineage>
        <taxon>Eukaryota</taxon>
        <taxon>Fungi</taxon>
        <taxon>Dikarya</taxon>
        <taxon>Basidiomycota</taxon>
        <taxon>Agaricomycotina</taxon>
        <taxon>Agaricomycetes</taxon>
        <taxon>Sistotremastrales</taxon>
        <taxon>Sistotremastraceae</taxon>
        <taxon>Sertulicium</taxon>
        <taxon>Sertulicium niveocremeum</taxon>
    </lineage>
</organism>
<keyword evidence="3" id="KW-1185">Reference proteome</keyword>
<dbReference type="Proteomes" id="UP000076722">
    <property type="component" value="Unassembled WGS sequence"/>
</dbReference>
<sequence>MDFHSAITTGVQPTAKRFIYRQSTSGAHSQDHFKSTLFPKNLDELSGAVLDPNVQGPTILPANTHTNTQKRALSLPPDEAVLNVKKLRRDFSQEPAALVQPRPVLVHLTALDDMHFSCNFTGEVTQNRSHISIALSTQDMTSLVAKIKEWYSSENTIAPPGSSSDHIVFNVSGTQPNVTFSLPSPDHDKEVIKLPNARNKVSEVSDGDRSGASALVDTSPRGPRPKAPHLPISRPQATHRLRQFQGIFYRIWNEAPSLASADIASKNLESLAPQSVMDAKTKAGDIYQLTYSASKPPIFWIVDGSDPAWIRVEAGHPHPVQLQYVLSVRKEPHGPSWVKKDTWRRTRKLKQDATFDEDAGVEVDLNVKYVYIVDFQIARLDRGIRMKLGDGHSSTATGQLAVPSNAKPQDTACLMVGPGNSVKVFRLSKYHSYDCPWVHLTWSVNPSLLHRKALDARYYVITVPHWAVIDILLETPFLQGPLVFQTPPTQGGKFIPRPVVDSVNSGNCPLHPESLENVPILEYERILVMSAREVEDLISLFPWQSELKEISRVIHNQWNEIDKLKEKEWDRQKANQVVPLYDSLWELEVLRARPAKRVFRSILITISSSKNEITCHRSRTVRTDNVQRATRVSPPESPESHSREIRISTDLSYPMQIIARARSAS</sequence>